<comment type="subcellular location">
    <subcellularLocation>
        <location evidence="1">Membrane</location>
        <topology evidence="1">Multi-pass membrane protein</topology>
    </subcellularLocation>
</comment>
<protein>
    <submittedName>
        <fullName evidence="7">MFS general substrate transporter</fullName>
    </submittedName>
</protein>
<feature type="transmembrane region" description="Helical" evidence="5">
    <location>
        <begin position="442"/>
        <end position="463"/>
    </location>
</feature>
<feature type="domain" description="Major facilitator superfamily (MFS) profile" evidence="6">
    <location>
        <begin position="62"/>
        <end position="530"/>
    </location>
</feature>
<sequence length="552" mass="61193">MPEDKIAAALDANHEVEEIEKTRVRTLGNVRLRHHVTNEIILVPAPSSDPRDPLNWPQWYKYYMAAVICTAMMMCNFLAAGPSIAMVATTMEFFRGAHPGKNMPLFVASVAKVSYFFTTTALMQGVGNFFWVPITNKYGRRPTYIFSYIIYTACAIWLCFERSYSGFLVGRILMGFGAGAAEIIAPITIADIFFLHERGTIMALYTSSLAVGVSLGMLISGLITINHNWRVIYQVASALVGAVLLLAFFAFPETAYTRARSSTGGHNGPRLMEAEKAELSASASDVERASSQSPPKETYVQSLRIFHGTLTRESLFKLMVRPIGLICLPPVLWSALVEAVTIGFLVAVTSNIEVAYERTYHFESWQVGLCFIAAIIGSLVGVPAGGQFGEWIADKLTRRNGGIRDPEMRLPAMIPCLIATPLSLILYGVGIEYRLHWMCPTIGLALLNFATVQGTNICLVYVIDAYRPVAGEITLAVMGFKSLFGFLLSFYTNTWVSQSGYQNAYGVMAAISAIVIFGWVPLYIWGKQIRHVTWQWPVISYIHWSEDREVGE</sequence>
<dbReference type="GO" id="GO:0005886">
    <property type="term" value="C:plasma membrane"/>
    <property type="evidence" value="ECO:0007669"/>
    <property type="project" value="TreeGrafter"/>
</dbReference>
<evidence type="ECO:0000256" key="1">
    <source>
        <dbReference type="ARBA" id="ARBA00004141"/>
    </source>
</evidence>
<evidence type="ECO:0000256" key="4">
    <source>
        <dbReference type="ARBA" id="ARBA00023136"/>
    </source>
</evidence>
<feature type="transmembrane region" description="Helical" evidence="5">
    <location>
        <begin position="172"/>
        <end position="195"/>
    </location>
</feature>
<keyword evidence="8" id="KW-1185">Reference proteome</keyword>
<keyword evidence="2 5" id="KW-0812">Transmembrane</keyword>
<feature type="transmembrane region" description="Helical" evidence="5">
    <location>
        <begin position="323"/>
        <end position="345"/>
    </location>
</feature>
<feature type="transmembrane region" description="Helical" evidence="5">
    <location>
        <begin position="410"/>
        <end position="430"/>
    </location>
</feature>
<dbReference type="AlphaFoldDB" id="A0AAN6YHF8"/>
<dbReference type="PANTHER" id="PTHR23502:SF34">
    <property type="entry name" value="PROTEIN HOL1"/>
    <property type="match status" value="1"/>
</dbReference>
<keyword evidence="3 5" id="KW-1133">Transmembrane helix</keyword>
<evidence type="ECO:0000256" key="3">
    <source>
        <dbReference type="ARBA" id="ARBA00022989"/>
    </source>
</evidence>
<dbReference type="PROSITE" id="PS50850">
    <property type="entry name" value="MFS"/>
    <property type="match status" value="1"/>
</dbReference>
<dbReference type="InterPro" id="IPR020846">
    <property type="entry name" value="MFS_dom"/>
</dbReference>
<dbReference type="GO" id="GO:0022857">
    <property type="term" value="F:transmembrane transporter activity"/>
    <property type="evidence" value="ECO:0007669"/>
    <property type="project" value="InterPro"/>
</dbReference>
<evidence type="ECO:0000256" key="5">
    <source>
        <dbReference type="SAM" id="Phobius"/>
    </source>
</evidence>
<feature type="transmembrane region" description="Helical" evidence="5">
    <location>
        <begin position="475"/>
        <end position="492"/>
    </location>
</feature>
<name>A0AAN6YHF8_9PEZI</name>
<dbReference type="PANTHER" id="PTHR23502">
    <property type="entry name" value="MAJOR FACILITATOR SUPERFAMILY"/>
    <property type="match status" value="1"/>
</dbReference>
<feature type="transmembrane region" description="Helical" evidence="5">
    <location>
        <begin position="143"/>
        <end position="160"/>
    </location>
</feature>
<reference evidence="7" key="1">
    <citation type="journal article" date="2023" name="Mol. Phylogenet. Evol.">
        <title>Genome-scale phylogeny and comparative genomics of the fungal order Sordariales.</title>
        <authorList>
            <person name="Hensen N."/>
            <person name="Bonometti L."/>
            <person name="Westerberg I."/>
            <person name="Brannstrom I.O."/>
            <person name="Guillou S."/>
            <person name="Cros-Aarteil S."/>
            <person name="Calhoun S."/>
            <person name="Haridas S."/>
            <person name="Kuo A."/>
            <person name="Mondo S."/>
            <person name="Pangilinan J."/>
            <person name="Riley R."/>
            <person name="LaButti K."/>
            <person name="Andreopoulos B."/>
            <person name="Lipzen A."/>
            <person name="Chen C."/>
            <person name="Yan M."/>
            <person name="Daum C."/>
            <person name="Ng V."/>
            <person name="Clum A."/>
            <person name="Steindorff A."/>
            <person name="Ohm R.A."/>
            <person name="Martin F."/>
            <person name="Silar P."/>
            <person name="Natvig D.O."/>
            <person name="Lalanne C."/>
            <person name="Gautier V."/>
            <person name="Ament-Velasquez S.L."/>
            <person name="Kruys A."/>
            <person name="Hutchinson M.I."/>
            <person name="Powell A.J."/>
            <person name="Barry K."/>
            <person name="Miller A.N."/>
            <person name="Grigoriev I.V."/>
            <person name="Debuchy R."/>
            <person name="Gladieux P."/>
            <person name="Hiltunen Thoren M."/>
            <person name="Johannesson H."/>
        </authorList>
    </citation>
    <scope>NUCLEOTIDE SEQUENCE</scope>
    <source>
        <strain evidence="7">PSN293</strain>
    </source>
</reference>
<reference evidence="7" key="2">
    <citation type="submission" date="2023-05" db="EMBL/GenBank/DDBJ databases">
        <authorList>
            <consortium name="Lawrence Berkeley National Laboratory"/>
            <person name="Steindorff A."/>
            <person name="Hensen N."/>
            <person name="Bonometti L."/>
            <person name="Westerberg I."/>
            <person name="Brannstrom I.O."/>
            <person name="Guillou S."/>
            <person name="Cros-Aarteil S."/>
            <person name="Calhoun S."/>
            <person name="Haridas S."/>
            <person name="Kuo A."/>
            <person name="Mondo S."/>
            <person name="Pangilinan J."/>
            <person name="Riley R."/>
            <person name="Labutti K."/>
            <person name="Andreopoulos B."/>
            <person name="Lipzen A."/>
            <person name="Chen C."/>
            <person name="Yanf M."/>
            <person name="Daum C."/>
            <person name="Ng V."/>
            <person name="Clum A."/>
            <person name="Ohm R."/>
            <person name="Martin F."/>
            <person name="Silar P."/>
            <person name="Natvig D."/>
            <person name="Lalanne C."/>
            <person name="Gautier V."/>
            <person name="Ament-Velasquez S.L."/>
            <person name="Kruys A."/>
            <person name="Hutchinson M.I."/>
            <person name="Powell A.J."/>
            <person name="Barry K."/>
            <person name="Miller A.N."/>
            <person name="Grigoriev I.V."/>
            <person name="Debuchy R."/>
            <person name="Gladieux P."/>
            <person name="Thoren M.H."/>
            <person name="Johannesson H."/>
        </authorList>
    </citation>
    <scope>NUCLEOTIDE SEQUENCE</scope>
    <source>
        <strain evidence="7">PSN293</strain>
    </source>
</reference>
<dbReference type="EMBL" id="MU858054">
    <property type="protein sequence ID" value="KAK4218161.1"/>
    <property type="molecule type" value="Genomic_DNA"/>
</dbReference>
<organism evidence="7 8">
    <name type="scientific">Rhypophila decipiens</name>
    <dbReference type="NCBI Taxonomy" id="261697"/>
    <lineage>
        <taxon>Eukaryota</taxon>
        <taxon>Fungi</taxon>
        <taxon>Dikarya</taxon>
        <taxon>Ascomycota</taxon>
        <taxon>Pezizomycotina</taxon>
        <taxon>Sordariomycetes</taxon>
        <taxon>Sordariomycetidae</taxon>
        <taxon>Sordariales</taxon>
        <taxon>Naviculisporaceae</taxon>
        <taxon>Rhypophila</taxon>
    </lineage>
</organism>
<evidence type="ECO:0000256" key="2">
    <source>
        <dbReference type="ARBA" id="ARBA00022692"/>
    </source>
</evidence>
<feature type="transmembrane region" description="Helical" evidence="5">
    <location>
        <begin position="62"/>
        <end position="85"/>
    </location>
</feature>
<keyword evidence="4 5" id="KW-0472">Membrane</keyword>
<dbReference type="Pfam" id="PF07690">
    <property type="entry name" value="MFS_1"/>
    <property type="match status" value="1"/>
</dbReference>
<evidence type="ECO:0000313" key="8">
    <source>
        <dbReference type="Proteomes" id="UP001301769"/>
    </source>
</evidence>
<feature type="transmembrane region" description="Helical" evidence="5">
    <location>
        <begin position="504"/>
        <end position="525"/>
    </location>
</feature>
<dbReference type="Gene3D" id="1.20.1250.20">
    <property type="entry name" value="MFS general substrate transporter like domains"/>
    <property type="match status" value="1"/>
</dbReference>
<dbReference type="Proteomes" id="UP001301769">
    <property type="component" value="Unassembled WGS sequence"/>
</dbReference>
<feature type="transmembrane region" description="Helical" evidence="5">
    <location>
        <begin position="202"/>
        <end position="225"/>
    </location>
</feature>
<dbReference type="InterPro" id="IPR036259">
    <property type="entry name" value="MFS_trans_sf"/>
</dbReference>
<comment type="caution">
    <text evidence="7">The sequence shown here is derived from an EMBL/GenBank/DDBJ whole genome shotgun (WGS) entry which is preliminary data.</text>
</comment>
<evidence type="ECO:0000313" key="7">
    <source>
        <dbReference type="EMBL" id="KAK4218161.1"/>
    </source>
</evidence>
<proteinExistence type="predicted"/>
<gene>
    <name evidence="7" type="ORF">QBC37DRAFT_275439</name>
</gene>
<feature type="transmembrane region" description="Helical" evidence="5">
    <location>
        <begin position="105"/>
        <end position="131"/>
    </location>
</feature>
<feature type="transmembrane region" description="Helical" evidence="5">
    <location>
        <begin position="365"/>
        <end position="389"/>
    </location>
</feature>
<accession>A0AAN6YHF8</accession>
<dbReference type="InterPro" id="IPR011701">
    <property type="entry name" value="MFS"/>
</dbReference>
<feature type="transmembrane region" description="Helical" evidence="5">
    <location>
        <begin position="231"/>
        <end position="251"/>
    </location>
</feature>
<dbReference type="SUPFAM" id="SSF103473">
    <property type="entry name" value="MFS general substrate transporter"/>
    <property type="match status" value="1"/>
</dbReference>
<evidence type="ECO:0000259" key="6">
    <source>
        <dbReference type="PROSITE" id="PS50850"/>
    </source>
</evidence>